<organism evidence="1 2">
    <name type="scientific">Clostridium gasigenes</name>
    <dbReference type="NCBI Taxonomy" id="94869"/>
    <lineage>
        <taxon>Bacteria</taxon>
        <taxon>Bacillati</taxon>
        <taxon>Bacillota</taxon>
        <taxon>Clostridia</taxon>
        <taxon>Eubacteriales</taxon>
        <taxon>Clostridiaceae</taxon>
        <taxon>Clostridium</taxon>
    </lineage>
</organism>
<dbReference type="EMBL" id="JACKWY010000013">
    <property type="protein sequence ID" value="MBB6716337.1"/>
    <property type="molecule type" value="Genomic_DNA"/>
</dbReference>
<evidence type="ECO:0000313" key="2">
    <source>
        <dbReference type="Proteomes" id="UP000585258"/>
    </source>
</evidence>
<reference evidence="1 2" key="1">
    <citation type="submission" date="2020-08" db="EMBL/GenBank/DDBJ databases">
        <title>Clostridia isolated from Swiss meat.</title>
        <authorList>
            <person name="Wambui J."/>
            <person name="Stevens M.J.A."/>
            <person name="Stephan R."/>
        </authorList>
    </citation>
    <scope>NUCLEOTIDE SEQUENCE [LARGE SCALE GENOMIC DNA]</scope>
    <source>
        <strain evidence="1 2">CM001</strain>
    </source>
</reference>
<evidence type="ECO:0000313" key="1">
    <source>
        <dbReference type="EMBL" id="MBB6716337.1"/>
    </source>
</evidence>
<dbReference type="AlphaFoldDB" id="A0A7X0SEX6"/>
<accession>A0A7X0SEX6</accession>
<dbReference type="RefSeq" id="WP_185165385.1">
    <property type="nucleotide sequence ID" value="NZ_JACKWY010000013.1"/>
</dbReference>
<dbReference type="Proteomes" id="UP000585258">
    <property type="component" value="Unassembled WGS sequence"/>
</dbReference>
<gene>
    <name evidence="1" type="ORF">H7E68_16655</name>
</gene>
<sequence length="122" mass="14113">MIVARVKLYKEETHNLMDIKDLEPLVIDTMGEDVWLAILHFTESRISKSESKIVDFVEDGIFSEQIRESGLIAKLVQNILVDLEEQGYLKKNKKVDKFIPSEEELIEFIDEKLSPGISNYLE</sequence>
<comment type="caution">
    <text evidence="1">The sequence shown here is derived from an EMBL/GenBank/DDBJ whole genome shotgun (WGS) entry which is preliminary data.</text>
</comment>
<protein>
    <submittedName>
        <fullName evidence="1">Uncharacterized protein</fullName>
    </submittedName>
</protein>
<name>A0A7X0SEX6_9CLOT</name>
<proteinExistence type="predicted"/>